<dbReference type="Proteomes" id="UP000186030">
    <property type="component" value="Unassembled WGS sequence"/>
</dbReference>
<sequence>MALGGKPFFQRLFGRKGESRFETNTAEWKVGAMQHHWKELIAVDRYTVQSRGVLHEVDRKVLTLLYQPLIGCRALALYMTLWGELELLDGQEATHHRLMALMQCGLPDIYSERLKLEGIGLLDTYVHAPEADEPKLFLYELRPPLAPDQFFRDEMLSVFLHRQVGRHLFIQLSNFFARPSIDETKFTQVTRSFSDVFSAVPAEQIVAGLSEEAGPELLEGKDHIRRDEASYVLDDDVFDFELFFAGLSKQLVPRRAVTAKVKEAIKKLAFLYGIPPLEMQKLVLGVIDPAYHIDIDALRRAAREWYELEHGGVEPRLVERVQPLAYRTMENIEPRTKEEQLMKQLETISPRQLLKEISGGAEPSLADLQLIEDIMFQQQLLPGVVNVLIYYVMLQTNMKLSKKYVEKIASHWARKKVKTVKEAMELAKEEAKTYQNWANEKEKGTRTVRKVVRTEIVPDWLNMDYSQPDDDDFDVEQARKELEERLKKYRDES</sequence>
<protein>
    <submittedName>
        <fullName evidence="4">Helicase loader DnaB</fullName>
    </submittedName>
</protein>
<keyword evidence="4" id="KW-0378">Hydrolase</keyword>
<dbReference type="Pfam" id="PF07261">
    <property type="entry name" value="DnaB_2"/>
    <property type="match status" value="1"/>
</dbReference>
<keyword evidence="4" id="KW-0347">Helicase</keyword>
<dbReference type="GO" id="GO:0004386">
    <property type="term" value="F:helicase activity"/>
    <property type="evidence" value="ECO:0007669"/>
    <property type="project" value="UniProtKB-KW"/>
</dbReference>
<evidence type="ECO:0000259" key="3">
    <source>
        <dbReference type="Pfam" id="PF25888"/>
    </source>
</evidence>
<feature type="domain" description="DnaB/C C-terminal" evidence="2">
    <location>
        <begin position="366"/>
        <end position="425"/>
    </location>
</feature>
<evidence type="ECO:0000313" key="4">
    <source>
        <dbReference type="EMBL" id="OKO90799.1"/>
    </source>
</evidence>
<dbReference type="InterPro" id="IPR006343">
    <property type="entry name" value="DnaB/C_C"/>
</dbReference>
<reference evidence="4 5" key="1">
    <citation type="submission" date="2016-11" db="EMBL/GenBank/DDBJ databases">
        <authorList>
            <person name="Kadnikov V."/>
            <person name="Nazina T."/>
        </authorList>
    </citation>
    <scope>NUCLEOTIDE SEQUENCE [LARGE SCALE GENOMIC DNA]</scope>
    <source>
        <strain evidence="4 5">1017</strain>
    </source>
</reference>
<dbReference type="InterPro" id="IPR058660">
    <property type="entry name" value="WHD_DnaB"/>
</dbReference>
<dbReference type="EMBL" id="MQMG01000043">
    <property type="protein sequence ID" value="OKO90799.1"/>
    <property type="molecule type" value="Genomic_DNA"/>
</dbReference>
<comment type="caution">
    <text evidence="4">The sequence shown here is derived from an EMBL/GenBank/DDBJ whole genome shotgun (WGS) entry which is preliminary data.</text>
</comment>
<accession>A0A1Q5SS24</accession>
<feature type="domain" description="Replicative helicase loading/DNA remodeling protein DnaB N-terminal winged helix" evidence="3">
    <location>
        <begin position="44"/>
        <end position="201"/>
    </location>
</feature>
<keyword evidence="4" id="KW-0067">ATP-binding</keyword>
<evidence type="ECO:0000256" key="1">
    <source>
        <dbReference type="ARBA" id="ARBA00093462"/>
    </source>
</evidence>
<proteinExistence type="inferred from homology"/>
<name>A0A1Q5SS24_9BACL</name>
<dbReference type="Pfam" id="PF25888">
    <property type="entry name" value="WHD_DnaB"/>
    <property type="match status" value="1"/>
</dbReference>
<dbReference type="Gene3D" id="1.10.10.630">
    <property type="entry name" value="DnaD domain-like"/>
    <property type="match status" value="1"/>
</dbReference>
<organism evidence="4 5">
    <name type="scientific">Geobacillus proteiniphilus</name>
    <dbReference type="NCBI Taxonomy" id="860353"/>
    <lineage>
        <taxon>Bacteria</taxon>
        <taxon>Bacillati</taxon>
        <taxon>Bacillota</taxon>
        <taxon>Bacilli</taxon>
        <taxon>Bacillales</taxon>
        <taxon>Anoxybacillaceae</taxon>
        <taxon>Geobacillus</taxon>
    </lineage>
</organism>
<reference evidence="5" key="2">
    <citation type="submission" date="2017-01" db="EMBL/GenBank/DDBJ databases">
        <title>Genome sequencing and annotation of Geobacillus sp. 1017, a Hydrocarbon-Oxidizing Thermophilic Bacterium Isolated from a Heavy Oil Reservoir (China).</title>
        <authorList>
            <person name="Kadnikov V.V."/>
            <person name="Mardanov A.V."/>
            <person name="Poltaraus A.B."/>
            <person name="Sokolova D.S."/>
            <person name="Semenova E.M."/>
            <person name="Ravin N.V."/>
            <person name="Tourova T.P."/>
            <person name="Nazina T.N."/>
        </authorList>
    </citation>
    <scope>NUCLEOTIDE SEQUENCE [LARGE SCALE GENOMIC DNA]</scope>
    <source>
        <strain evidence="5">1017</strain>
    </source>
</reference>
<keyword evidence="4" id="KW-0547">Nucleotide-binding</keyword>
<evidence type="ECO:0000313" key="5">
    <source>
        <dbReference type="Proteomes" id="UP000186030"/>
    </source>
</evidence>
<evidence type="ECO:0000259" key="2">
    <source>
        <dbReference type="Pfam" id="PF07261"/>
    </source>
</evidence>
<dbReference type="InterPro" id="IPR034829">
    <property type="entry name" value="DnaD-like_sf"/>
</dbReference>
<comment type="similarity">
    <text evidence="1">Belongs to the DnaB/DnaD family.</text>
</comment>
<gene>
    <name evidence="4" type="ORF">BRO54_2935</name>
</gene>
<dbReference type="AlphaFoldDB" id="A0A1Q5SS24"/>